<dbReference type="EMBL" id="CP060010">
    <property type="protein sequence ID" value="QTN36088.1"/>
    <property type="molecule type" value="Genomic_DNA"/>
</dbReference>
<gene>
    <name evidence="3" type="ORF">HZ995_00735</name>
</gene>
<dbReference type="Proteomes" id="UP000665026">
    <property type="component" value="Chromosome"/>
</dbReference>
<evidence type="ECO:0000256" key="2">
    <source>
        <dbReference type="SAM" id="MobiDB-lite"/>
    </source>
</evidence>
<dbReference type="KEGG" id="cact:HZ995_00735"/>
<organism evidence="3 4">
    <name type="scientific">Cognatishimia activa</name>
    <dbReference type="NCBI Taxonomy" id="1715691"/>
    <lineage>
        <taxon>Bacteria</taxon>
        <taxon>Pseudomonadati</taxon>
        <taxon>Pseudomonadota</taxon>
        <taxon>Alphaproteobacteria</taxon>
        <taxon>Rhodobacterales</taxon>
        <taxon>Paracoccaceae</taxon>
        <taxon>Cognatishimia</taxon>
    </lineage>
</organism>
<feature type="compositionally biased region" description="Basic and acidic residues" evidence="2">
    <location>
        <begin position="215"/>
        <end position="230"/>
    </location>
</feature>
<keyword evidence="1" id="KW-0175">Coiled coil</keyword>
<evidence type="ECO:0000256" key="1">
    <source>
        <dbReference type="SAM" id="Coils"/>
    </source>
</evidence>
<evidence type="ECO:0000313" key="3">
    <source>
        <dbReference type="EMBL" id="QTN36088.1"/>
    </source>
</evidence>
<dbReference type="AlphaFoldDB" id="A0A975I7E4"/>
<feature type="coiled-coil region" evidence="1">
    <location>
        <begin position="116"/>
        <end position="148"/>
    </location>
</feature>
<dbReference type="RefSeq" id="WP_209356792.1">
    <property type="nucleotide sequence ID" value="NZ_CP060010.1"/>
</dbReference>
<evidence type="ECO:0000313" key="4">
    <source>
        <dbReference type="Proteomes" id="UP000665026"/>
    </source>
</evidence>
<sequence length="355" mass="39712">MKQISVRFHVPEHHVSVDTFVASALSTQRIIDTLNDELFGGDIVVVLVVAAPESGSIRQILKVVVKGAKISAIGVGGSWAVFWSIVQMLETDIAKSVIKELTGQEPAAIAADVVREYHDKAELQKSKKEIEELEAEAIEKLCEKVEEIFVDSAASVLEAPRDQLDSLGISLKARYELTSAQAELFEKCISEMDVSAIEFENTGSPPIPRSGFPERAIRPQKPEKDESPNEHWDVSIVELTVTSPVLEKRDQETRKWKGRIGDQKSVLFAVEDQDFWNKVDRHDLSFGQDDKITVQLATKYVDGRQREHKAVRVLKFNDQSIGRALDENALASILGEYIQDSDYLKNSPRGLFDRL</sequence>
<proteinExistence type="predicted"/>
<feature type="region of interest" description="Disordered" evidence="2">
    <location>
        <begin position="201"/>
        <end position="230"/>
    </location>
</feature>
<name>A0A975I7E4_9RHOB</name>
<accession>A0A975I7E4</accession>
<protein>
    <submittedName>
        <fullName evidence="3">Uncharacterized protein</fullName>
    </submittedName>
</protein>
<reference evidence="3" key="1">
    <citation type="submission" date="2020-07" db="EMBL/GenBank/DDBJ databases">
        <title>Genome sequences of bacteria associated with the marine, planktonic diatom Thalassiosira profunda strain ECT2AJA-044.</title>
        <authorList>
            <person name="Gargas C.B."/>
            <person name="Roberts W.R."/>
            <person name="Alverson A.J."/>
        </authorList>
    </citation>
    <scope>NUCLEOTIDE SEQUENCE</scope>
    <source>
        <strain evidence="3">ECT2AJA-044</strain>
    </source>
</reference>